<dbReference type="AlphaFoldDB" id="A0A1B7TDV4"/>
<proteinExistence type="predicted"/>
<dbReference type="Proteomes" id="UP000092321">
    <property type="component" value="Unassembled WGS sequence"/>
</dbReference>
<dbReference type="InterPro" id="IPR001932">
    <property type="entry name" value="PPM-type_phosphatase-like_dom"/>
</dbReference>
<protein>
    <submittedName>
        <fullName evidence="2">Protein serine/threonine phosphatase 2C</fullName>
    </submittedName>
</protein>
<dbReference type="Gene3D" id="3.60.40.10">
    <property type="entry name" value="PPM-type phosphatase domain"/>
    <property type="match status" value="1"/>
</dbReference>
<dbReference type="EMBL" id="LXPE01000012">
    <property type="protein sequence ID" value="OBA26942.1"/>
    <property type="molecule type" value="Genomic_DNA"/>
</dbReference>
<organism evidence="2 3">
    <name type="scientific">Hanseniaspora valbyensis NRRL Y-1626</name>
    <dbReference type="NCBI Taxonomy" id="766949"/>
    <lineage>
        <taxon>Eukaryota</taxon>
        <taxon>Fungi</taxon>
        <taxon>Dikarya</taxon>
        <taxon>Ascomycota</taxon>
        <taxon>Saccharomycotina</taxon>
        <taxon>Saccharomycetes</taxon>
        <taxon>Saccharomycodales</taxon>
        <taxon>Saccharomycodaceae</taxon>
        <taxon>Hanseniaspora</taxon>
    </lineage>
</organism>
<dbReference type="InterPro" id="IPR015655">
    <property type="entry name" value="PP2C"/>
</dbReference>
<comment type="caution">
    <text evidence="2">The sequence shown here is derived from an EMBL/GenBank/DDBJ whole genome shotgun (WGS) entry which is preliminary data.</text>
</comment>
<dbReference type="PANTHER" id="PTHR13832">
    <property type="entry name" value="PROTEIN PHOSPHATASE 2C"/>
    <property type="match status" value="1"/>
</dbReference>
<sequence length="449" mass="51225">MFSKNIFCNRNKLLLAATALAGISTTTAYNYKQIQNDNSIKQPQKQQANELLSILPKLEVDTKLTKLQQSYKFDSKIKRVDITQLPSNNPIEDCHIESVLNNDSANTPDSNEKIMLFGIMDGHSGGHTSSYLQKNLVSKVISKLYPIINDEDLNSFNSTLKDAFVELDNHIVIDGFKNLIRSPNRDTLFKTTMPAISGSCCLLTIFNTQNNILTVAQTGDSRAILISKEEGENNYSVKQLSRDLTGDNLEEVERIKKLHPNEEYAVYRGRVLGSLQPSRAFGDYRYKLDISKHLGNFPPDVKMFLRRQPKNLLTPPYVTAEPDVMNYKIDLKKDKYLVIASDGLFELLNNDDIARLVAQWETQKVQRDLFKVDVIDEPIKQDRFNYDSRYKTNLPCILKDENLATHLTRNALSFGGQEEFVDLMCSLKEPGSRKYRDDLTVQVIFFNDE</sequence>
<evidence type="ECO:0000259" key="1">
    <source>
        <dbReference type="PROSITE" id="PS51746"/>
    </source>
</evidence>
<dbReference type="SUPFAM" id="SSF81606">
    <property type="entry name" value="PP2C-like"/>
    <property type="match status" value="1"/>
</dbReference>
<keyword evidence="3" id="KW-1185">Reference proteome</keyword>
<dbReference type="GO" id="GO:0004741">
    <property type="term" value="F:[pyruvate dehydrogenase (acetyl-transferring)]-phosphatase activity"/>
    <property type="evidence" value="ECO:0007669"/>
    <property type="project" value="TreeGrafter"/>
</dbReference>
<dbReference type="Pfam" id="PF00481">
    <property type="entry name" value="PP2C"/>
    <property type="match status" value="1"/>
</dbReference>
<feature type="domain" description="PPM-type phosphatase" evidence="1">
    <location>
        <begin position="93"/>
        <end position="446"/>
    </location>
</feature>
<dbReference type="PANTHER" id="PTHR13832:SF792">
    <property type="entry name" value="GM14286P"/>
    <property type="match status" value="1"/>
</dbReference>
<accession>A0A1B7TDV4</accession>
<dbReference type="InterPro" id="IPR036457">
    <property type="entry name" value="PPM-type-like_dom_sf"/>
</dbReference>
<gene>
    <name evidence="2" type="ORF">HANVADRAFT_39503</name>
</gene>
<dbReference type="SMART" id="SM00332">
    <property type="entry name" value="PP2Cc"/>
    <property type="match status" value="1"/>
</dbReference>
<name>A0A1B7TDV4_9ASCO</name>
<dbReference type="GO" id="GO:0005739">
    <property type="term" value="C:mitochondrion"/>
    <property type="evidence" value="ECO:0007669"/>
    <property type="project" value="TreeGrafter"/>
</dbReference>
<dbReference type="OrthoDB" id="420076at2759"/>
<dbReference type="PROSITE" id="PS51746">
    <property type="entry name" value="PPM_2"/>
    <property type="match status" value="1"/>
</dbReference>
<evidence type="ECO:0000313" key="3">
    <source>
        <dbReference type="Proteomes" id="UP000092321"/>
    </source>
</evidence>
<evidence type="ECO:0000313" key="2">
    <source>
        <dbReference type="EMBL" id="OBA26942.1"/>
    </source>
</evidence>
<dbReference type="CDD" id="cd00143">
    <property type="entry name" value="PP2Cc"/>
    <property type="match status" value="1"/>
</dbReference>
<reference evidence="3" key="1">
    <citation type="journal article" date="2016" name="Proc. Natl. Acad. Sci. U.S.A.">
        <title>Comparative genomics of biotechnologically important yeasts.</title>
        <authorList>
            <person name="Riley R."/>
            <person name="Haridas S."/>
            <person name="Wolfe K.H."/>
            <person name="Lopes M.R."/>
            <person name="Hittinger C.T."/>
            <person name="Goeker M."/>
            <person name="Salamov A.A."/>
            <person name="Wisecaver J.H."/>
            <person name="Long T.M."/>
            <person name="Calvey C.H."/>
            <person name="Aerts A.L."/>
            <person name="Barry K.W."/>
            <person name="Choi C."/>
            <person name="Clum A."/>
            <person name="Coughlan A.Y."/>
            <person name="Deshpande S."/>
            <person name="Douglass A.P."/>
            <person name="Hanson S.J."/>
            <person name="Klenk H.-P."/>
            <person name="LaButti K.M."/>
            <person name="Lapidus A."/>
            <person name="Lindquist E.A."/>
            <person name="Lipzen A.M."/>
            <person name="Meier-Kolthoff J.P."/>
            <person name="Ohm R.A."/>
            <person name="Otillar R.P."/>
            <person name="Pangilinan J.L."/>
            <person name="Peng Y."/>
            <person name="Rokas A."/>
            <person name="Rosa C.A."/>
            <person name="Scheuner C."/>
            <person name="Sibirny A.A."/>
            <person name="Slot J.C."/>
            <person name="Stielow J.B."/>
            <person name="Sun H."/>
            <person name="Kurtzman C.P."/>
            <person name="Blackwell M."/>
            <person name="Grigoriev I.V."/>
            <person name="Jeffries T.W."/>
        </authorList>
    </citation>
    <scope>NUCLEOTIDE SEQUENCE [LARGE SCALE GENOMIC DNA]</scope>
    <source>
        <strain evidence="3">NRRL Y-1626</strain>
    </source>
</reference>